<reference evidence="10" key="1">
    <citation type="submission" date="2022-11" db="UniProtKB">
        <authorList>
            <consortium name="WormBaseParasite"/>
        </authorList>
    </citation>
    <scope>IDENTIFICATION</scope>
</reference>
<keyword evidence="4 7" id="KW-1133">Transmembrane helix</keyword>
<evidence type="ECO:0000256" key="7">
    <source>
        <dbReference type="SAM" id="Phobius"/>
    </source>
</evidence>
<keyword evidence="5 7" id="KW-0472">Membrane</keyword>
<comment type="subcellular location">
    <subcellularLocation>
        <location evidence="1">Cell membrane</location>
        <topology evidence="1">Single-pass type I membrane protein</topology>
    </subcellularLocation>
</comment>
<protein>
    <submittedName>
        <fullName evidence="10">Uncharacterized protein</fullName>
    </submittedName>
</protein>
<dbReference type="GO" id="GO:0005765">
    <property type="term" value="C:lysosomal membrane"/>
    <property type="evidence" value="ECO:0007669"/>
    <property type="project" value="TreeGrafter"/>
</dbReference>
<evidence type="ECO:0000313" key="10">
    <source>
        <dbReference type="WBParaSite" id="PSAMB.scaffold3258size19035.g20914.t1"/>
    </source>
</evidence>
<dbReference type="WBParaSite" id="PSAMB.scaffold3258size19035.g20914.t1">
    <property type="protein sequence ID" value="PSAMB.scaffold3258size19035.g20914.t1"/>
    <property type="gene ID" value="PSAMB.scaffold3258size19035.g20914"/>
</dbReference>
<dbReference type="GO" id="GO:0005886">
    <property type="term" value="C:plasma membrane"/>
    <property type="evidence" value="ECO:0007669"/>
    <property type="project" value="TreeGrafter"/>
</dbReference>
<keyword evidence="6" id="KW-0325">Glycoprotein</keyword>
<keyword evidence="9" id="KW-1185">Reference proteome</keyword>
<keyword evidence="3 8" id="KW-0732">Signal</keyword>
<sequence length="296" mass="33413">MAVTRRLRLLVIFLATVRIGACSLLLKDTERKPRMIYPHLAVKRNAEHYSSFKDPSYGRVGLKNSAQKICLLVEMKGRLVLHRVGATTYDDKEYIDDIPDLAVSNNAAISGHCSPEDDRNKDAELYIEWLSERNRNFTYRLALQFTANKTKQKTTGLDEWRWELYDVSLELKHLNHSIVGVGKKKAEINAPILQSFICKDSMNVTLVGRNGSTPMNVTLQLAKNMKIQPFGVLSAGGYGITYMCKKTRDRSLVESLRGQTTVVMGVILGIASVGVIMGYGTKRQFFPNQQTYQVFQ</sequence>
<name>A0A914W8J3_9BILA</name>
<evidence type="ECO:0000256" key="1">
    <source>
        <dbReference type="ARBA" id="ARBA00004251"/>
    </source>
</evidence>
<dbReference type="InterPro" id="IPR002000">
    <property type="entry name" value="Lysosome-assoc_membr_glycop"/>
</dbReference>
<feature type="signal peptide" evidence="8">
    <location>
        <begin position="1"/>
        <end position="22"/>
    </location>
</feature>
<evidence type="ECO:0000256" key="5">
    <source>
        <dbReference type="ARBA" id="ARBA00023136"/>
    </source>
</evidence>
<evidence type="ECO:0000256" key="8">
    <source>
        <dbReference type="SAM" id="SignalP"/>
    </source>
</evidence>
<keyword evidence="2 7" id="KW-0812">Transmembrane</keyword>
<proteinExistence type="predicted"/>
<evidence type="ECO:0000256" key="3">
    <source>
        <dbReference type="ARBA" id="ARBA00022729"/>
    </source>
</evidence>
<dbReference type="Proteomes" id="UP000887566">
    <property type="component" value="Unplaced"/>
</dbReference>
<feature type="chain" id="PRO_5037263488" evidence="8">
    <location>
        <begin position="23"/>
        <end position="296"/>
    </location>
</feature>
<dbReference type="Gene3D" id="2.40.160.110">
    <property type="match status" value="1"/>
</dbReference>
<evidence type="ECO:0000313" key="9">
    <source>
        <dbReference type="Proteomes" id="UP000887566"/>
    </source>
</evidence>
<dbReference type="PANTHER" id="PTHR11506">
    <property type="entry name" value="LYSOSOME-ASSOCIATED MEMBRANE GLYCOPROTEIN"/>
    <property type="match status" value="1"/>
</dbReference>
<dbReference type="PANTHER" id="PTHR11506:SF35">
    <property type="entry name" value="LYSOSOME-ASSOCIATED MEMBRANE GLYCOPROTEIN 5"/>
    <property type="match status" value="1"/>
</dbReference>
<evidence type="ECO:0000256" key="2">
    <source>
        <dbReference type="ARBA" id="ARBA00022692"/>
    </source>
</evidence>
<organism evidence="9 10">
    <name type="scientific">Plectus sambesii</name>
    <dbReference type="NCBI Taxonomy" id="2011161"/>
    <lineage>
        <taxon>Eukaryota</taxon>
        <taxon>Metazoa</taxon>
        <taxon>Ecdysozoa</taxon>
        <taxon>Nematoda</taxon>
        <taxon>Chromadorea</taxon>
        <taxon>Plectida</taxon>
        <taxon>Plectina</taxon>
        <taxon>Plectoidea</taxon>
        <taxon>Plectidae</taxon>
        <taxon>Plectus</taxon>
    </lineage>
</organism>
<dbReference type="GO" id="GO:0031902">
    <property type="term" value="C:late endosome membrane"/>
    <property type="evidence" value="ECO:0007669"/>
    <property type="project" value="TreeGrafter"/>
</dbReference>
<dbReference type="AlphaFoldDB" id="A0A914W8J3"/>
<feature type="transmembrane region" description="Helical" evidence="7">
    <location>
        <begin position="262"/>
        <end position="280"/>
    </location>
</feature>
<evidence type="ECO:0000256" key="4">
    <source>
        <dbReference type="ARBA" id="ARBA00022989"/>
    </source>
</evidence>
<dbReference type="GO" id="GO:0072594">
    <property type="term" value="P:establishment of protein localization to organelle"/>
    <property type="evidence" value="ECO:0007669"/>
    <property type="project" value="TreeGrafter"/>
</dbReference>
<evidence type="ECO:0000256" key="6">
    <source>
        <dbReference type="ARBA" id="ARBA00023180"/>
    </source>
</evidence>
<accession>A0A914W8J3</accession>